<evidence type="ECO:0000313" key="3">
    <source>
        <dbReference type="Proteomes" id="UP000579945"/>
    </source>
</evidence>
<organism evidence="2 3">
    <name type="scientific">Nonomuraea dietziae</name>
    <dbReference type="NCBI Taxonomy" id="65515"/>
    <lineage>
        <taxon>Bacteria</taxon>
        <taxon>Bacillati</taxon>
        <taxon>Actinomycetota</taxon>
        <taxon>Actinomycetes</taxon>
        <taxon>Streptosporangiales</taxon>
        <taxon>Streptosporangiaceae</taxon>
        <taxon>Nonomuraea</taxon>
    </lineage>
</organism>
<keyword evidence="3" id="KW-1185">Reference proteome</keyword>
<dbReference type="EMBL" id="JACIBV010000001">
    <property type="protein sequence ID" value="MBB3725327.1"/>
    <property type="molecule type" value="Genomic_DNA"/>
</dbReference>
<dbReference type="GeneID" id="95387756"/>
<dbReference type="AlphaFoldDB" id="A0A7W5VCX0"/>
<proteinExistence type="predicted"/>
<evidence type="ECO:0000313" key="2">
    <source>
        <dbReference type="EMBL" id="MBB3725327.1"/>
    </source>
</evidence>
<gene>
    <name evidence="2" type="ORF">FHR33_001187</name>
</gene>
<accession>A0A7W5VCX0</accession>
<sequence>MQDLATRRVDGEFAELICADDQWLRETFDALIAASYGPPPAGPWPPAPPRTPPTGPSHRRLHLRRDGRMLEGVLVAKPSGLRLGRSPPNPS</sequence>
<name>A0A7W5VCX0_9ACTN</name>
<dbReference type="RefSeq" id="WP_183644523.1">
    <property type="nucleotide sequence ID" value="NZ_BAAAXX010000047.1"/>
</dbReference>
<evidence type="ECO:0000256" key="1">
    <source>
        <dbReference type="SAM" id="MobiDB-lite"/>
    </source>
</evidence>
<protein>
    <submittedName>
        <fullName evidence="2">Uncharacterized protein</fullName>
    </submittedName>
</protein>
<dbReference type="Proteomes" id="UP000579945">
    <property type="component" value="Unassembled WGS sequence"/>
</dbReference>
<reference evidence="2 3" key="1">
    <citation type="submission" date="2020-08" db="EMBL/GenBank/DDBJ databases">
        <title>Sequencing the genomes of 1000 actinobacteria strains.</title>
        <authorList>
            <person name="Klenk H.-P."/>
        </authorList>
    </citation>
    <scope>NUCLEOTIDE SEQUENCE [LARGE SCALE GENOMIC DNA]</scope>
    <source>
        <strain evidence="2 3">DSM 44320</strain>
    </source>
</reference>
<feature type="region of interest" description="Disordered" evidence="1">
    <location>
        <begin position="38"/>
        <end position="59"/>
    </location>
</feature>
<comment type="caution">
    <text evidence="2">The sequence shown here is derived from an EMBL/GenBank/DDBJ whole genome shotgun (WGS) entry which is preliminary data.</text>
</comment>
<feature type="compositionally biased region" description="Pro residues" evidence="1">
    <location>
        <begin position="38"/>
        <end position="55"/>
    </location>
</feature>